<sequence length="409" mass="46703">MAEAEPHQFKLVSLAQIQIGRWEQPRHHFHHDALEELTESVRHYGILQPILVRPIDCPNVKYELVAGERRFRAAMAAGLDRVPVIIRWLDDLEAATLSLVENLQREDLNAIEETRGIVRLLSLHLQLSWEATVSFLVRMAKEAKGQTAQNVLDREMIASVIRVFDRLGKISWESFVTCRLPLLNLPADIQLAIQTQALNYTKALALSRLKDNELRSILLEQVLEQNLSVRQIQSQIRQLQHPNLPNQPHERLFNQDIECSSQSNFEANLATNGKISVTNQTKAGAILNHHNSSPTSESSSCELLELEAESQKVQIVPLTYPERLKQANVQRVNLRLISTSPQSNRQDVEELPLQNVLEIQIAILTQIESISRQIRESLASNRRDICTPKQQRRLLALLDQMHQILSEEH</sequence>
<dbReference type="Gene3D" id="3.90.1530.30">
    <property type="match status" value="1"/>
</dbReference>
<dbReference type="PANTHER" id="PTHR33375:SF7">
    <property type="entry name" value="CHROMOSOME 2-PARTITIONING PROTEIN PARB-RELATED"/>
    <property type="match status" value="1"/>
</dbReference>
<dbReference type="InterPro" id="IPR004437">
    <property type="entry name" value="ParB/RepB/Spo0J"/>
</dbReference>
<dbReference type="GO" id="GO:0003677">
    <property type="term" value="F:DNA binding"/>
    <property type="evidence" value="ECO:0007669"/>
    <property type="project" value="UniProtKB-KW"/>
</dbReference>
<dbReference type="InterPro" id="IPR050336">
    <property type="entry name" value="Chromosome_partition/occlusion"/>
</dbReference>
<dbReference type="RefSeq" id="WP_106168438.1">
    <property type="nucleotide sequence ID" value="NZ_JAVKZF010000001.1"/>
</dbReference>
<dbReference type="InterPro" id="IPR036086">
    <property type="entry name" value="ParB/Sulfiredoxin_sf"/>
</dbReference>
<dbReference type="GO" id="GO:0007059">
    <property type="term" value="P:chromosome segregation"/>
    <property type="evidence" value="ECO:0007669"/>
    <property type="project" value="TreeGrafter"/>
</dbReference>
<reference evidence="4 5" key="1">
    <citation type="journal article" date="2019" name="Genome Biol. Evol.">
        <title>Day and night: Metabolic profiles and evolutionary relationships of six axenic non-marine cyanobacteria.</title>
        <authorList>
            <person name="Will S.E."/>
            <person name="Henke P."/>
            <person name="Boedeker C."/>
            <person name="Huang S."/>
            <person name="Brinkmann H."/>
            <person name="Rohde M."/>
            <person name="Jarek M."/>
            <person name="Friedl T."/>
            <person name="Seufert S."/>
            <person name="Schumacher M."/>
            <person name="Overmann J."/>
            <person name="Neumann-Schaal M."/>
            <person name="Petersen J."/>
        </authorList>
    </citation>
    <scope>NUCLEOTIDE SEQUENCE [LARGE SCALE GENOMIC DNA]</scope>
    <source>
        <strain evidence="4 5">SAG 39.79</strain>
    </source>
</reference>
<dbReference type="InterPro" id="IPR003115">
    <property type="entry name" value="ParB_N"/>
</dbReference>
<evidence type="ECO:0000313" key="5">
    <source>
        <dbReference type="Proteomes" id="UP000282574"/>
    </source>
</evidence>
<evidence type="ECO:0000259" key="3">
    <source>
        <dbReference type="SMART" id="SM00470"/>
    </source>
</evidence>
<keyword evidence="5" id="KW-1185">Reference proteome</keyword>
<dbReference type="SUPFAM" id="SSF109709">
    <property type="entry name" value="KorB DNA-binding domain-like"/>
    <property type="match status" value="1"/>
</dbReference>
<dbReference type="Pfam" id="PF17762">
    <property type="entry name" value="HTH_ParB"/>
    <property type="match status" value="1"/>
</dbReference>
<proteinExistence type="inferred from homology"/>
<dbReference type="PANTHER" id="PTHR33375">
    <property type="entry name" value="CHROMOSOME-PARTITIONING PROTEIN PARB-RELATED"/>
    <property type="match status" value="1"/>
</dbReference>
<protein>
    <recommendedName>
        <fullName evidence="3">ParB-like N-terminal domain-containing protein</fullName>
    </recommendedName>
</protein>
<comment type="caution">
    <text evidence="4">The sequence shown here is derived from an EMBL/GenBank/DDBJ whole genome shotgun (WGS) entry which is preliminary data.</text>
</comment>
<dbReference type="SMART" id="SM00470">
    <property type="entry name" value="ParB"/>
    <property type="match status" value="1"/>
</dbReference>
<comment type="similarity">
    <text evidence="1">Belongs to the ParB family.</text>
</comment>
<evidence type="ECO:0000256" key="1">
    <source>
        <dbReference type="ARBA" id="ARBA00006295"/>
    </source>
</evidence>
<feature type="domain" description="ParB-like N-terminal" evidence="3">
    <location>
        <begin position="10"/>
        <end position="103"/>
    </location>
</feature>
<name>A0AB37UD72_9CYAN</name>
<evidence type="ECO:0000313" key="4">
    <source>
        <dbReference type="EMBL" id="RUT05826.1"/>
    </source>
</evidence>
<dbReference type="EMBL" id="RSCK01000073">
    <property type="protein sequence ID" value="RUT05826.1"/>
    <property type="molecule type" value="Genomic_DNA"/>
</dbReference>
<keyword evidence="2" id="KW-0238">DNA-binding</keyword>
<dbReference type="Gene3D" id="1.10.10.2830">
    <property type="match status" value="1"/>
</dbReference>
<dbReference type="FunFam" id="3.90.1530.30:FF:000001">
    <property type="entry name" value="Chromosome partitioning protein ParB"/>
    <property type="match status" value="1"/>
</dbReference>
<dbReference type="InterPro" id="IPR041468">
    <property type="entry name" value="HTH_ParB/Spo0J"/>
</dbReference>
<dbReference type="GO" id="GO:0005694">
    <property type="term" value="C:chromosome"/>
    <property type="evidence" value="ECO:0007669"/>
    <property type="project" value="TreeGrafter"/>
</dbReference>
<dbReference type="NCBIfam" id="TIGR00180">
    <property type="entry name" value="parB_part"/>
    <property type="match status" value="1"/>
</dbReference>
<gene>
    <name evidence="4" type="ORF">DSM107010_54140</name>
</gene>
<accession>A0AB37UD72</accession>
<dbReference type="Pfam" id="PF02195">
    <property type="entry name" value="ParB_N"/>
    <property type="match status" value="1"/>
</dbReference>
<dbReference type="AlphaFoldDB" id="A0AB37UD72"/>
<organism evidence="4 5">
    <name type="scientific">Chroococcidiopsis cubana SAG 39.79</name>
    <dbReference type="NCBI Taxonomy" id="388085"/>
    <lineage>
        <taxon>Bacteria</taxon>
        <taxon>Bacillati</taxon>
        <taxon>Cyanobacteriota</taxon>
        <taxon>Cyanophyceae</taxon>
        <taxon>Chroococcidiopsidales</taxon>
        <taxon>Chroococcidiopsidaceae</taxon>
        <taxon>Chroococcidiopsis</taxon>
    </lineage>
</organism>
<dbReference type="Proteomes" id="UP000282574">
    <property type="component" value="Unassembled WGS sequence"/>
</dbReference>
<evidence type="ECO:0000256" key="2">
    <source>
        <dbReference type="ARBA" id="ARBA00023125"/>
    </source>
</evidence>
<dbReference type="SUPFAM" id="SSF110849">
    <property type="entry name" value="ParB/Sulfiredoxin"/>
    <property type="match status" value="1"/>
</dbReference>